<evidence type="ECO:0000256" key="11">
    <source>
        <dbReference type="ARBA" id="ARBA00047550"/>
    </source>
</evidence>
<dbReference type="OrthoDB" id="5432at2759"/>
<dbReference type="SUPFAM" id="SSF53597">
    <property type="entry name" value="Dihydrofolate reductase-like"/>
    <property type="match status" value="1"/>
</dbReference>
<dbReference type="GO" id="GO:0009231">
    <property type="term" value="P:riboflavin biosynthetic process"/>
    <property type="evidence" value="ECO:0007669"/>
    <property type="project" value="UniProtKB-KW"/>
</dbReference>
<comment type="function">
    <text evidence="1">Catalyzes an early step in riboflavin biosynthesis, the NADPH-dependent reduction of the ribose side chain of 2,5-diamino-6-ribosylamino-4(3H)-pyrimidinone 5'-phosphate, yielding 2,5-diamino-6-ribitylamino-4(3H)-pyrimidinone 5'-phosphate.</text>
</comment>
<dbReference type="InterPro" id="IPR002734">
    <property type="entry name" value="RibDG_C"/>
</dbReference>
<evidence type="ECO:0000256" key="5">
    <source>
        <dbReference type="ARBA" id="ARBA00015035"/>
    </source>
</evidence>
<keyword evidence="7" id="KW-0521">NADP</keyword>
<dbReference type="InterPro" id="IPR050765">
    <property type="entry name" value="Riboflavin_Biosynth_HTPR"/>
</dbReference>
<dbReference type="OMA" id="HYLRYHH"/>
<evidence type="ECO:0000256" key="6">
    <source>
        <dbReference type="ARBA" id="ARBA00022619"/>
    </source>
</evidence>
<dbReference type="GeneID" id="19307822"/>
<evidence type="ECO:0000256" key="8">
    <source>
        <dbReference type="ARBA" id="ARBA00023002"/>
    </source>
</evidence>
<dbReference type="HOGENOM" id="CLU_036590_6_0_1"/>
<evidence type="ECO:0000313" key="15">
    <source>
        <dbReference type="Proteomes" id="UP000030669"/>
    </source>
</evidence>
<keyword evidence="15" id="KW-1185">Reference proteome</keyword>
<feature type="domain" description="Bacterial bifunctional deaminase-reductase C-terminal" evidence="13">
    <location>
        <begin position="42"/>
        <end position="240"/>
    </location>
</feature>
<comment type="catalytic activity">
    <reaction evidence="11">
        <text>2,5-diamino-6-(1-D-ribitylamino)pyrimidin-4(3H)-one 5'-phosphate + NAD(+) = 2,5-diamino-6-(1-D-ribosylamino)pyrimidin-4(3H)-one 5'-phosphate + NADH + H(+)</text>
        <dbReference type="Rhea" id="RHEA:27274"/>
        <dbReference type="ChEBI" id="CHEBI:15378"/>
        <dbReference type="ChEBI" id="CHEBI:57540"/>
        <dbReference type="ChEBI" id="CHEBI:57945"/>
        <dbReference type="ChEBI" id="CHEBI:58890"/>
        <dbReference type="ChEBI" id="CHEBI:59545"/>
        <dbReference type="EC" id="1.1.1.302"/>
    </reaction>
</comment>
<organism evidence="14 15">
    <name type="scientific">Gloeophyllum trabeum (strain ATCC 11539 / FP-39264 / Madison 617)</name>
    <name type="common">Brown rot fungus</name>
    <dbReference type="NCBI Taxonomy" id="670483"/>
    <lineage>
        <taxon>Eukaryota</taxon>
        <taxon>Fungi</taxon>
        <taxon>Dikarya</taxon>
        <taxon>Basidiomycota</taxon>
        <taxon>Agaricomycotina</taxon>
        <taxon>Agaricomycetes</taxon>
        <taxon>Gloeophyllales</taxon>
        <taxon>Gloeophyllaceae</taxon>
        <taxon>Gloeophyllum</taxon>
    </lineage>
</organism>
<dbReference type="KEGG" id="gtr:GLOTRDRAFT_67757"/>
<evidence type="ECO:0000256" key="10">
    <source>
        <dbReference type="ARBA" id="ARBA00031630"/>
    </source>
</evidence>
<keyword evidence="6" id="KW-0686">Riboflavin biosynthesis</keyword>
<evidence type="ECO:0000256" key="2">
    <source>
        <dbReference type="ARBA" id="ARBA00005104"/>
    </source>
</evidence>
<dbReference type="InterPro" id="IPR024072">
    <property type="entry name" value="DHFR-like_dom_sf"/>
</dbReference>
<comment type="pathway">
    <text evidence="2">Cofactor biosynthesis; riboflavin biosynthesis.</text>
</comment>
<evidence type="ECO:0000256" key="1">
    <source>
        <dbReference type="ARBA" id="ARBA00003555"/>
    </source>
</evidence>
<protein>
    <recommendedName>
        <fullName evidence="5">2,5-diamino-6-ribosylamino-4(3H)-pyrimidinone 5'-phosphate reductase</fullName>
        <ecNumber evidence="4">1.1.1.302</ecNumber>
    </recommendedName>
    <alternativeName>
        <fullName evidence="10">2,5-diamino-6-(5-phospho-D-ribosylamino)pyrimidin-4(3H)-one reductase</fullName>
    </alternativeName>
    <alternativeName>
        <fullName evidence="9">2,5-diamino-6-ribitylamino-4(3H)-pyrimidinone 5'-phosphate synthase</fullName>
    </alternativeName>
</protein>
<dbReference type="eggNOG" id="ENOG502S17A">
    <property type="taxonomic scope" value="Eukaryota"/>
</dbReference>
<accession>S7QLL5</accession>
<dbReference type="STRING" id="670483.S7QLL5"/>
<dbReference type="PANTHER" id="PTHR38011:SF7">
    <property type="entry name" value="2,5-DIAMINO-6-RIBOSYLAMINO-4(3H)-PYRIMIDINONE 5'-PHOSPHATE REDUCTASE"/>
    <property type="match status" value="1"/>
</dbReference>
<evidence type="ECO:0000256" key="12">
    <source>
        <dbReference type="ARBA" id="ARBA00049020"/>
    </source>
</evidence>
<keyword evidence="8" id="KW-0560">Oxidoreductase</keyword>
<gene>
    <name evidence="14" type="ORF">GLOTRDRAFT_67757</name>
</gene>
<dbReference type="Gene3D" id="3.40.430.10">
    <property type="entry name" value="Dihydrofolate Reductase, subunit A"/>
    <property type="match status" value="1"/>
</dbReference>
<dbReference type="PANTHER" id="PTHR38011">
    <property type="entry name" value="DIHYDROFOLATE REDUCTASE FAMILY PROTEIN (AFU_ORTHOLOGUE AFUA_8G06820)"/>
    <property type="match status" value="1"/>
</dbReference>
<reference evidence="14 15" key="1">
    <citation type="journal article" date="2012" name="Science">
        <title>The Paleozoic origin of enzymatic lignin decomposition reconstructed from 31 fungal genomes.</title>
        <authorList>
            <person name="Floudas D."/>
            <person name="Binder M."/>
            <person name="Riley R."/>
            <person name="Barry K."/>
            <person name="Blanchette R.A."/>
            <person name="Henrissat B."/>
            <person name="Martinez A.T."/>
            <person name="Otillar R."/>
            <person name="Spatafora J.W."/>
            <person name="Yadav J.S."/>
            <person name="Aerts A."/>
            <person name="Benoit I."/>
            <person name="Boyd A."/>
            <person name="Carlson A."/>
            <person name="Copeland A."/>
            <person name="Coutinho P.M."/>
            <person name="de Vries R.P."/>
            <person name="Ferreira P."/>
            <person name="Findley K."/>
            <person name="Foster B."/>
            <person name="Gaskell J."/>
            <person name="Glotzer D."/>
            <person name="Gorecki P."/>
            <person name="Heitman J."/>
            <person name="Hesse C."/>
            <person name="Hori C."/>
            <person name="Igarashi K."/>
            <person name="Jurgens J.A."/>
            <person name="Kallen N."/>
            <person name="Kersten P."/>
            <person name="Kohler A."/>
            <person name="Kuees U."/>
            <person name="Kumar T.K.A."/>
            <person name="Kuo A."/>
            <person name="LaButti K."/>
            <person name="Larrondo L.F."/>
            <person name="Lindquist E."/>
            <person name="Ling A."/>
            <person name="Lombard V."/>
            <person name="Lucas S."/>
            <person name="Lundell T."/>
            <person name="Martin R."/>
            <person name="McLaughlin D.J."/>
            <person name="Morgenstern I."/>
            <person name="Morin E."/>
            <person name="Murat C."/>
            <person name="Nagy L.G."/>
            <person name="Nolan M."/>
            <person name="Ohm R.A."/>
            <person name="Patyshakuliyeva A."/>
            <person name="Rokas A."/>
            <person name="Ruiz-Duenas F.J."/>
            <person name="Sabat G."/>
            <person name="Salamov A."/>
            <person name="Samejima M."/>
            <person name="Schmutz J."/>
            <person name="Slot J.C."/>
            <person name="St John F."/>
            <person name="Stenlid J."/>
            <person name="Sun H."/>
            <person name="Sun S."/>
            <person name="Syed K."/>
            <person name="Tsang A."/>
            <person name="Wiebenga A."/>
            <person name="Young D."/>
            <person name="Pisabarro A."/>
            <person name="Eastwood D.C."/>
            <person name="Martin F."/>
            <person name="Cullen D."/>
            <person name="Grigoriev I.V."/>
            <person name="Hibbett D.S."/>
        </authorList>
    </citation>
    <scope>NUCLEOTIDE SEQUENCE [LARGE SCALE GENOMIC DNA]</scope>
    <source>
        <strain evidence="14 15">ATCC 11539</strain>
    </source>
</reference>
<evidence type="ECO:0000256" key="3">
    <source>
        <dbReference type="ARBA" id="ARBA00009723"/>
    </source>
</evidence>
<evidence type="ECO:0000256" key="9">
    <source>
        <dbReference type="ARBA" id="ARBA00030073"/>
    </source>
</evidence>
<evidence type="ECO:0000259" key="13">
    <source>
        <dbReference type="Pfam" id="PF01872"/>
    </source>
</evidence>
<evidence type="ECO:0000256" key="4">
    <source>
        <dbReference type="ARBA" id="ARBA00012851"/>
    </source>
</evidence>
<dbReference type="RefSeq" id="XP_007860734.1">
    <property type="nucleotide sequence ID" value="XM_007862543.1"/>
</dbReference>
<name>S7QLL5_GLOTA</name>
<sequence>MDVSQDIPRPPRFLCDLYDIPSESTLFTTTTGRLRSSGKARPYVTLTFAQSSDAKIAGPGGTQVALSGEESMLMTHWMRTMHDAILVGIGTALNDDPQLNVRHLPPLPAGTRLKYHLPRPVILDAHLRLRPDCKLLKNYQASNGRRPWVFCLPTGSQDEGFIARAETLRNAGARIFEVPGDGESLSLPAVLTVLYDNWIESVMVEGGAKVINSFLNLAREEDVVDTLIVTQAPVRLGEDAVGYGTNILAGGGAALPDMVHVATAKMGPDNVVAFKRHRS</sequence>
<comment type="catalytic activity">
    <reaction evidence="12">
        <text>2,5-diamino-6-(1-D-ribitylamino)pyrimidin-4(3H)-one 5'-phosphate + NADP(+) = 2,5-diamino-6-(1-D-ribosylamino)pyrimidin-4(3H)-one 5'-phosphate + NADPH + H(+)</text>
        <dbReference type="Rhea" id="RHEA:27278"/>
        <dbReference type="ChEBI" id="CHEBI:15378"/>
        <dbReference type="ChEBI" id="CHEBI:57783"/>
        <dbReference type="ChEBI" id="CHEBI:58349"/>
        <dbReference type="ChEBI" id="CHEBI:58890"/>
        <dbReference type="ChEBI" id="CHEBI:59545"/>
        <dbReference type="EC" id="1.1.1.302"/>
    </reaction>
</comment>
<dbReference type="Proteomes" id="UP000030669">
    <property type="component" value="Unassembled WGS sequence"/>
</dbReference>
<dbReference type="AlphaFoldDB" id="S7QLL5"/>
<dbReference type="EMBL" id="KB469296">
    <property type="protein sequence ID" value="EPQ60287.1"/>
    <property type="molecule type" value="Genomic_DNA"/>
</dbReference>
<dbReference type="EC" id="1.1.1.302" evidence="4"/>
<proteinExistence type="inferred from homology"/>
<comment type="similarity">
    <text evidence="3">Belongs to the HTP reductase family.</text>
</comment>
<evidence type="ECO:0000256" key="7">
    <source>
        <dbReference type="ARBA" id="ARBA00022857"/>
    </source>
</evidence>
<dbReference type="GO" id="GO:0008703">
    <property type="term" value="F:5-amino-6-(5-phosphoribosylamino)uracil reductase activity"/>
    <property type="evidence" value="ECO:0007669"/>
    <property type="project" value="InterPro"/>
</dbReference>
<evidence type="ECO:0000313" key="14">
    <source>
        <dbReference type="EMBL" id="EPQ60287.1"/>
    </source>
</evidence>
<dbReference type="Pfam" id="PF01872">
    <property type="entry name" value="RibD_C"/>
    <property type="match status" value="1"/>
</dbReference>